<organism evidence="2 3">
    <name type="scientific">Oidiodendron maius (strain Zn)</name>
    <dbReference type="NCBI Taxonomy" id="913774"/>
    <lineage>
        <taxon>Eukaryota</taxon>
        <taxon>Fungi</taxon>
        <taxon>Dikarya</taxon>
        <taxon>Ascomycota</taxon>
        <taxon>Pezizomycotina</taxon>
        <taxon>Leotiomycetes</taxon>
        <taxon>Leotiomycetes incertae sedis</taxon>
        <taxon>Myxotrichaceae</taxon>
        <taxon>Oidiodendron</taxon>
    </lineage>
</organism>
<accession>A0A0C3GUI5</accession>
<dbReference type="OrthoDB" id="1046782at2759"/>
<gene>
    <name evidence="2" type="ORF">OIDMADRAFT_165886</name>
</gene>
<feature type="transmembrane region" description="Helical" evidence="1">
    <location>
        <begin position="340"/>
        <end position="360"/>
    </location>
</feature>
<dbReference type="InParanoid" id="A0A0C3GUI5"/>
<sequence length="384" mass="43934">MSDLFRLAPIDTPDSLPHFRHLVNLFGIPSAFIAERFQSITHSFGTRKLEDGSQSTSSKVILYGLIWIHFLAVLPVLPFDKRHRWIKSGLVLKWSPKASSSSSSTGESSRKVTLICFQPVLGTLLAINRLFKSSTWEDVLEDPYLLINASFETWHELIDENAWKLLDLCREAERRTFEHSAKLDIDTSELLAIDYNSIHHLSKDSIHLVEGLDAVLRSLECALRCHNEMEHNSDVWKVTQDALHYRREMFHSTRLRMISVEQRLKNVINLAFNVGTIRDSRVMKEDSYVMKTLSILAMVFLPISTVSSVFGTQFFTQTTLPDATPSSSVGLSLVVSRKFWWLWIISIPLTLTLLVGWGFWIRRSQLKGKGPANWMEDIERANST</sequence>
<keyword evidence="1" id="KW-0812">Transmembrane</keyword>
<keyword evidence="3" id="KW-1185">Reference proteome</keyword>
<evidence type="ECO:0000313" key="3">
    <source>
        <dbReference type="Proteomes" id="UP000054321"/>
    </source>
</evidence>
<dbReference type="EMBL" id="KN832878">
    <property type="protein sequence ID" value="KIM99725.1"/>
    <property type="molecule type" value="Genomic_DNA"/>
</dbReference>
<dbReference type="Gene3D" id="1.20.58.340">
    <property type="entry name" value="Magnesium transport protein CorA, transmembrane region"/>
    <property type="match status" value="1"/>
</dbReference>
<dbReference type="AlphaFoldDB" id="A0A0C3GUI5"/>
<keyword evidence="1" id="KW-0472">Membrane</keyword>
<dbReference type="Proteomes" id="UP000054321">
    <property type="component" value="Unassembled WGS sequence"/>
</dbReference>
<feature type="transmembrane region" description="Helical" evidence="1">
    <location>
        <begin position="288"/>
        <end position="310"/>
    </location>
</feature>
<evidence type="ECO:0000256" key="1">
    <source>
        <dbReference type="SAM" id="Phobius"/>
    </source>
</evidence>
<feature type="transmembrane region" description="Helical" evidence="1">
    <location>
        <begin position="60"/>
        <end position="79"/>
    </location>
</feature>
<dbReference type="HOGENOM" id="CLU_041307_4_1_1"/>
<reference evidence="2 3" key="1">
    <citation type="submission" date="2014-04" db="EMBL/GenBank/DDBJ databases">
        <authorList>
            <consortium name="DOE Joint Genome Institute"/>
            <person name="Kuo A."/>
            <person name="Martino E."/>
            <person name="Perotto S."/>
            <person name="Kohler A."/>
            <person name="Nagy L.G."/>
            <person name="Floudas D."/>
            <person name="Copeland A."/>
            <person name="Barry K.W."/>
            <person name="Cichocki N."/>
            <person name="Veneault-Fourrey C."/>
            <person name="LaButti K."/>
            <person name="Lindquist E.A."/>
            <person name="Lipzen A."/>
            <person name="Lundell T."/>
            <person name="Morin E."/>
            <person name="Murat C."/>
            <person name="Sun H."/>
            <person name="Tunlid A."/>
            <person name="Henrissat B."/>
            <person name="Grigoriev I.V."/>
            <person name="Hibbett D.S."/>
            <person name="Martin F."/>
            <person name="Nordberg H.P."/>
            <person name="Cantor M.N."/>
            <person name="Hua S.X."/>
        </authorList>
    </citation>
    <scope>NUCLEOTIDE SEQUENCE [LARGE SCALE GENOMIC DNA]</scope>
    <source>
        <strain evidence="2 3">Zn</strain>
    </source>
</reference>
<reference evidence="3" key="2">
    <citation type="submission" date="2015-01" db="EMBL/GenBank/DDBJ databases">
        <title>Evolutionary Origins and Diversification of the Mycorrhizal Mutualists.</title>
        <authorList>
            <consortium name="DOE Joint Genome Institute"/>
            <consortium name="Mycorrhizal Genomics Consortium"/>
            <person name="Kohler A."/>
            <person name="Kuo A."/>
            <person name="Nagy L.G."/>
            <person name="Floudas D."/>
            <person name="Copeland A."/>
            <person name="Barry K.W."/>
            <person name="Cichocki N."/>
            <person name="Veneault-Fourrey C."/>
            <person name="LaButti K."/>
            <person name="Lindquist E.A."/>
            <person name="Lipzen A."/>
            <person name="Lundell T."/>
            <person name="Morin E."/>
            <person name="Murat C."/>
            <person name="Riley R."/>
            <person name="Ohm R."/>
            <person name="Sun H."/>
            <person name="Tunlid A."/>
            <person name="Henrissat B."/>
            <person name="Grigoriev I.V."/>
            <person name="Hibbett D.S."/>
            <person name="Martin F."/>
        </authorList>
    </citation>
    <scope>NUCLEOTIDE SEQUENCE [LARGE SCALE GENOMIC DNA]</scope>
    <source>
        <strain evidence="3">Zn</strain>
    </source>
</reference>
<protein>
    <submittedName>
        <fullName evidence="2">Uncharacterized protein</fullName>
    </submittedName>
</protein>
<keyword evidence="1" id="KW-1133">Transmembrane helix</keyword>
<name>A0A0C3GUI5_OIDMZ</name>
<proteinExistence type="predicted"/>
<evidence type="ECO:0000313" key="2">
    <source>
        <dbReference type="EMBL" id="KIM99725.1"/>
    </source>
</evidence>